<comment type="similarity">
    <text evidence="1">Belongs to the BlaI transcriptional regulatory family.</text>
</comment>
<accession>A0A8J8M7T7</accession>
<name>A0A8J8M7T7_9FIRM</name>
<dbReference type="GO" id="GO:0045892">
    <property type="term" value="P:negative regulation of DNA-templated transcription"/>
    <property type="evidence" value="ECO:0007669"/>
    <property type="project" value="InterPro"/>
</dbReference>
<dbReference type="EMBL" id="CP058561">
    <property type="protein sequence ID" value="QUH27951.1"/>
    <property type="molecule type" value="Genomic_DNA"/>
</dbReference>
<dbReference type="OrthoDB" id="9795583at2"/>
<evidence type="ECO:0000313" key="6">
    <source>
        <dbReference type="Proteomes" id="UP000677305"/>
    </source>
</evidence>
<dbReference type="AlphaFoldDB" id="A0A8J8M7T7"/>
<dbReference type="KEGG" id="vgu:HYG85_03085"/>
<dbReference type="Proteomes" id="UP000677305">
    <property type="component" value="Chromosome"/>
</dbReference>
<dbReference type="PIRSF" id="PIRSF019455">
    <property type="entry name" value="CopR_AtkY"/>
    <property type="match status" value="1"/>
</dbReference>
<keyword evidence="3" id="KW-0238">DNA-binding</keyword>
<evidence type="ECO:0000256" key="2">
    <source>
        <dbReference type="ARBA" id="ARBA00023015"/>
    </source>
</evidence>
<keyword evidence="4" id="KW-0804">Transcription</keyword>
<dbReference type="InterPro" id="IPR036388">
    <property type="entry name" value="WH-like_DNA-bd_sf"/>
</dbReference>
<dbReference type="RefSeq" id="WP_113671620.1">
    <property type="nucleotide sequence ID" value="NZ_CP058561.1"/>
</dbReference>
<dbReference type="Pfam" id="PF03965">
    <property type="entry name" value="Penicillinase_R"/>
    <property type="match status" value="1"/>
</dbReference>
<dbReference type="Gene3D" id="1.10.4040.10">
    <property type="entry name" value="Penicillinase repressor domain"/>
    <property type="match status" value="1"/>
</dbReference>
<dbReference type="Gene3D" id="1.10.10.10">
    <property type="entry name" value="Winged helix-like DNA-binding domain superfamily/Winged helix DNA-binding domain"/>
    <property type="match status" value="1"/>
</dbReference>
<dbReference type="SUPFAM" id="SSF46785">
    <property type="entry name" value="Winged helix' DNA-binding domain"/>
    <property type="match status" value="1"/>
</dbReference>
<reference evidence="5 6" key="1">
    <citation type="submission" date="2020-07" db="EMBL/GenBank/DDBJ databases">
        <title>Vallitalea guaymasensis genome.</title>
        <authorList>
            <person name="Postec A."/>
        </authorList>
    </citation>
    <scope>NUCLEOTIDE SEQUENCE [LARGE SCALE GENOMIC DNA]</scope>
    <source>
        <strain evidence="5 6">Ra1766G1</strain>
    </source>
</reference>
<dbReference type="InterPro" id="IPR036390">
    <property type="entry name" value="WH_DNA-bd_sf"/>
</dbReference>
<dbReference type="GO" id="GO:0003677">
    <property type="term" value="F:DNA binding"/>
    <property type="evidence" value="ECO:0007669"/>
    <property type="project" value="UniProtKB-KW"/>
</dbReference>
<evidence type="ECO:0000313" key="5">
    <source>
        <dbReference type="EMBL" id="QUH27951.1"/>
    </source>
</evidence>
<keyword evidence="2" id="KW-0805">Transcription regulation</keyword>
<keyword evidence="6" id="KW-1185">Reference proteome</keyword>
<protein>
    <submittedName>
        <fullName evidence="5">BlaI/MecI/CopY family transcriptional regulator</fullName>
    </submittedName>
</protein>
<proteinExistence type="inferred from homology"/>
<dbReference type="InterPro" id="IPR005650">
    <property type="entry name" value="BlaI_family"/>
</dbReference>
<sequence>MKKNIPSISDSELEVMKLIWKKNPITSDEIINSLSEKMNWNPQTIKTFITRLVKKKAISYNRLGRNYLYYPVITQKEYVKVENKSFLQKIYDGAVDRLVYNFIEQEDLSEEDIDKLQKMLDNKKKDSTKNK</sequence>
<evidence type="ECO:0000256" key="3">
    <source>
        <dbReference type="ARBA" id="ARBA00023125"/>
    </source>
</evidence>
<gene>
    <name evidence="5" type="ORF">HYG85_03085</name>
</gene>
<evidence type="ECO:0000256" key="1">
    <source>
        <dbReference type="ARBA" id="ARBA00011046"/>
    </source>
</evidence>
<evidence type="ECO:0000256" key="4">
    <source>
        <dbReference type="ARBA" id="ARBA00023163"/>
    </source>
</evidence>
<organism evidence="5 6">
    <name type="scientific">Vallitalea guaymasensis</name>
    <dbReference type="NCBI Taxonomy" id="1185412"/>
    <lineage>
        <taxon>Bacteria</taxon>
        <taxon>Bacillati</taxon>
        <taxon>Bacillota</taxon>
        <taxon>Clostridia</taxon>
        <taxon>Lachnospirales</taxon>
        <taxon>Vallitaleaceae</taxon>
        <taxon>Vallitalea</taxon>
    </lineage>
</organism>